<keyword evidence="1" id="KW-0547">Nucleotide-binding</keyword>
<dbReference type="Pfam" id="PF02626">
    <property type="entry name" value="CT_A_B"/>
    <property type="match status" value="1"/>
</dbReference>
<proteinExistence type="predicted"/>
<evidence type="ECO:0000313" key="6">
    <source>
        <dbReference type="Proteomes" id="UP001280629"/>
    </source>
</evidence>
<dbReference type="SMART" id="SM00797">
    <property type="entry name" value="AHS2"/>
    <property type="match status" value="1"/>
</dbReference>
<comment type="caution">
    <text evidence="5">The sequence shown here is derived from an EMBL/GenBank/DDBJ whole genome shotgun (WGS) entry which is preliminary data.</text>
</comment>
<dbReference type="PANTHER" id="PTHR43309:SF5">
    <property type="entry name" value="5-OXOPROLINASE SUBUNIT C"/>
    <property type="match status" value="1"/>
</dbReference>
<dbReference type="InterPro" id="IPR003778">
    <property type="entry name" value="CT_A_B"/>
</dbReference>
<dbReference type="NCBIfam" id="TIGR00724">
    <property type="entry name" value="urea_amlyse_rel"/>
    <property type="match status" value="1"/>
</dbReference>
<accession>A0ABU4FYP4</accession>
<keyword evidence="3" id="KW-0067">ATP-binding</keyword>
<feature type="domain" description="Carboxyltransferase" evidence="4">
    <location>
        <begin position="23"/>
        <end position="319"/>
    </location>
</feature>
<gene>
    <name evidence="5" type="ORF">QT716_07255</name>
</gene>
<dbReference type="SUPFAM" id="SSF50891">
    <property type="entry name" value="Cyclophilin-like"/>
    <property type="match status" value="1"/>
</dbReference>
<dbReference type="RefSeq" id="WP_317935414.1">
    <property type="nucleotide sequence ID" value="NZ_JAUBDH010000004.1"/>
</dbReference>
<evidence type="ECO:0000256" key="3">
    <source>
        <dbReference type="ARBA" id="ARBA00022840"/>
    </source>
</evidence>
<evidence type="ECO:0000256" key="1">
    <source>
        <dbReference type="ARBA" id="ARBA00022741"/>
    </source>
</evidence>
<evidence type="ECO:0000259" key="4">
    <source>
        <dbReference type="SMART" id="SM00797"/>
    </source>
</evidence>
<dbReference type="Gene3D" id="2.40.100.10">
    <property type="entry name" value="Cyclophilin-like"/>
    <property type="match status" value="1"/>
</dbReference>
<dbReference type="Proteomes" id="UP001280629">
    <property type="component" value="Unassembled WGS sequence"/>
</dbReference>
<reference evidence="5 6" key="1">
    <citation type="submission" date="2023-06" db="EMBL/GenBank/DDBJ databases">
        <title>Sporosarcina sp. nov., isolated from Korean traditional fermented seafood 'Jeotgal'.</title>
        <authorList>
            <person name="Yang A.-I."/>
            <person name="Shin N.-R."/>
        </authorList>
    </citation>
    <scope>NUCLEOTIDE SEQUENCE [LARGE SCALE GENOMIC DNA]</scope>
    <source>
        <strain evidence="5 6">KCTC3840</strain>
    </source>
</reference>
<evidence type="ECO:0000256" key="2">
    <source>
        <dbReference type="ARBA" id="ARBA00022801"/>
    </source>
</evidence>
<organism evidence="5 6">
    <name type="scientific">Sporosarcina aquimarina</name>
    <dbReference type="NCBI Taxonomy" id="114975"/>
    <lineage>
        <taxon>Bacteria</taxon>
        <taxon>Bacillati</taxon>
        <taxon>Bacillota</taxon>
        <taxon>Bacilli</taxon>
        <taxon>Bacillales</taxon>
        <taxon>Caryophanaceae</taxon>
        <taxon>Sporosarcina</taxon>
    </lineage>
</organism>
<name>A0ABU4FYP4_9BACL</name>
<keyword evidence="6" id="KW-1185">Reference proteome</keyword>
<dbReference type="InterPro" id="IPR052708">
    <property type="entry name" value="PxpC"/>
</dbReference>
<evidence type="ECO:0000313" key="5">
    <source>
        <dbReference type="EMBL" id="MDW0109854.1"/>
    </source>
</evidence>
<dbReference type="InterPro" id="IPR029000">
    <property type="entry name" value="Cyclophilin-like_dom_sf"/>
</dbReference>
<sequence length="341" mass="36889">MIQVVKAGLLDTIQDSGRIGYQQFGVIQSGTMDTVSSRIANLLVGNAKGESVLEVTLVGPTLLFKEACLISLCGGDFTPEIDGMPVPMWKPVIVKENSILTIGAAKKGSRLVIAVAGGFDVPRVLNSSSTYLKAAIGGFLGRSLQKGDSLPIKTLGEKSKRMYESLFGKLTESFCTTTWSVAHLIRPFVGESYSIRVLAGRQKDLFTSQSQNFFLSSDYTINSQSDRMGYRLHGPQLLLTETKELLSEAVTFGTVQVPANGQPIVLMADRQTTGGYPKIAQVISVDLPLLAQAKPGDSIRFKEVSLHTAQQLLQQLETTISDLRLGIELKLIAGGIRSCYL</sequence>
<protein>
    <submittedName>
        <fullName evidence="5">Biotin-dependent carboxyltransferase family protein</fullName>
    </submittedName>
</protein>
<dbReference type="EMBL" id="JAUBDH010000004">
    <property type="protein sequence ID" value="MDW0109854.1"/>
    <property type="molecule type" value="Genomic_DNA"/>
</dbReference>
<keyword evidence="2" id="KW-0378">Hydrolase</keyword>
<dbReference type="PANTHER" id="PTHR43309">
    <property type="entry name" value="5-OXOPROLINASE SUBUNIT C"/>
    <property type="match status" value="1"/>
</dbReference>